<protein>
    <submittedName>
        <fullName evidence="5">Propeptide, peptidase</fullName>
    </submittedName>
</protein>
<evidence type="ECO:0000256" key="2">
    <source>
        <dbReference type="ARBA" id="ARBA00022801"/>
    </source>
</evidence>
<keyword evidence="6" id="KW-1185">Reference proteome</keyword>
<dbReference type="Gene3D" id="2.60.120.260">
    <property type="entry name" value="Galactose-binding domain-like"/>
    <property type="match status" value="1"/>
</dbReference>
<keyword evidence="1" id="KW-0645">Protease</keyword>
<dbReference type="InterPro" id="IPR008979">
    <property type="entry name" value="Galactose-bd-like_sf"/>
</dbReference>
<dbReference type="Pfam" id="PF01483">
    <property type="entry name" value="P_proprotein"/>
    <property type="match status" value="1"/>
</dbReference>
<proteinExistence type="predicted"/>
<dbReference type="PROSITE" id="PS51829">
    <property type="entry name" value="P_HOMO_B"/>
    <property type="match status" value="1"/>
</dbReference>
<gene>
    <name evidence="5" type="ORF">HBA18_07265</name>
</gene>
<organism evidence="5 6">
    <name type="scientific">Salinivibrio costicola</name>
    <name type="common">Vibrio costicola</name>
    <dbReference type="NCBI Taxonomy" id="51367"/>
    <lineage>
        <taxon>Bacteria</taxon>
        <taxon>Pseudomonadati</taxon>
        <taxon>Pseudomonadota</taxon>
        <taxon>Gammaproteobacteria</taxon>
        <taxon>Vibrionales</taxon>
        <taxon>Vibrionaceae</taxon>
        <taxon>Salinivibrio</taxon>
    </lineage>
</organism>
<dbReference type="RefSeq" id="WP_167314425.1">
    <property type="nucleotide sequence ID" value="NZ_CP050266.1"/>
</dbReference>
<accession>A0ABX6K3R3</accession>
<feature type="domain" description="P/Homo B" evidence="4">
    <location>
        <begin position="576"/>
        <end position="716"/>
    </location>
</feature>
<dbReference type="Gene3D" id="3.10.170.10">
    <property type="match status" value="1"/>
</dbReference>
<feature type="signal peptide" evidence="3">
    <location>
        <begin position="1"/>
        <end position="19"/>
    </location>
</feature>
<evidence type="ECO:0000256" key="1">
    <source>
        <dbReference type="ARBA" id="ARBA00022670"/>
    </source>
</evidence>
<sequence length="757" mass="83564">MKSAISLVALVLASANVIAGEWDYPAGNYQASDATQAQQYLRTHYPSVGELSLRYQTSSLLGRQYNFDIYRSGEYQPQRTLVLHTDKHGLVTRVYKSLTDTMIRQGEAVKEAAIEIPRRLIADAPPALSDGELVTRTVNVVDPDLRSMDKQPAPETLWTTLADYPHAPRFVMRDVSLLDVDGTLYLSNPRVQAVDAIAFEDKNPESGQWQKSDSVSFLNPDGVTQFASHALLTALPFDSQDFAQMMAFYHLDKSLQYVSSLGYSLFDGPVRFDAHALSSNNSSYYVGPNAVMFGASGSPDTLDADVVVHELAHGIHYHILPDWAYGHTGALGEGFADYWAGSSSYRTLYQQGDDFEIDTVFNWDGYFGFKQGTRSLWNQKARYFESSEYRAHENVGGELGDELWSTPLFQTLKQAVALYGESAFKEMDTLVLESMFGLGRGMKMHDLAESMLYVAKTYYPSRDYAALLKANFEKHGLLKAPFRFETSQRYVADTAAIYTRLTPQGRTAKIRGDIQVEGGASTSINQSLDQAQSFSIPLPLAAQCGQPLTLEAQIDYQFNDTLQTHQWQDSLTVIKGLPQLTQSRQTLNATLPDASVASNGAQNNGFKSFNFIINDDANAIRADLGVYVDINHASPSDLRVVLVSPAGTRVTLHANSARQSNDLVRYWTSQHDDLLQAFDGEPLAGSWRLEVTDYAQGSSGELVAWQVGRVTGFDCQDTDLSTEGALDTASLGGGALSWPLLLVGLLWGGWRSRKGES</sequence>
<dbReference type="Proteomes" id="UP000501408">
    <property type="component" value="Chromosome 1"/>
</dbReference>
<name>A0ABX6K3R3_SALCS</name>
<keyword evidence="3" id="KW-0732">Signal</keyword>
<dbReference type="SUPFAM" id="SSF55486">
    <property type="entry name" value="Metalloproteases ('zincins'), catalytic domain"/>
    <property type="match status" value="1"/>
</dbReference>
<feature type="chain" id="PRO_5045462319" evidence="3">
    <location>
        <begin position="20"/>
        <end position="757"/>
    </location>
</feature>
<evidence type="ECO:0000313" key="6">
    <source>
        <dbReference type="Proteomes" id="UP000501408"/>
    </source>
</evidence>
<dbReference type="InterPro" id="IPR002884">
    <property type="entry name" value="P_dom"/>
</dbReference>
<keyword evidence="2" id="KW-0378">Hydrolase</keyword>
<evidence type="ECO:0000256" key="3">
    <source>
        <dbReference type="SAM" id="SignalP"/>
    </source>
</evidence>
<dbReference type="EMBL" id="CP050266">
    <property type="protein sequence ID" value="QIR06191.1"/>
    <property type="molecule type" value="Genomic_DNA"/>
</dbReference>
<dbReference type="SUPFAM" id="SSF49785">
    <property type="entry name" value="Galactose-binding domain-like"/>
    <property type="match status" value="1"/>
</dbReference>
<evidence type="ECO:0000259" key="4">
    <source>
        <dbReference type="PROSITE" id="PS51829"/>
    </source>
</evidence>
<reference evidence="5 6" key="1">
    <citation type="submission" date="2020-03" db="EMBL/GenBank/DDBJ databases">
        <title>Genome mining reveals the biosynthetic pathways of PHA and ectoines of the halophilic strain Salinivibrio costicola M318 isolated from fermented shrimp paste.</title>
        <authorList>
            <person name="Doan T.V."/>
            <person name="Tran L.T."/>
            <person name="Trieu T.A."/>
            <person name="Nguyen Q.V."/>
            <person name="Quach T.N."/>
            <person name="Phi T.Q."/>
            <person name="Kumar S."/>
        </authorList>
    </citation>
    <scope>NUCLEOTIDE SEQUENCE [LARGE SCALE GENOMIC DNA]</scope>
    <source>
        <strain evidence="5 6">M318</strain>
    </source>
</reference>
<evidence type="ECO:0000313" key="5">
    <source>
        <dbReference type="EMBL" id="QIR06191.1"/>
    </source>
</evidence>